<organism evidence="2 3">
    <name type="scientific">Shewanella algidipiscicola</name>
    <dbReference type="NCBI Taxonomy" id="614070"/>
    <lineage>
        <taxon>Bacteria</taxon>
        <taxon>Pseudomonadati</taxon>
        <taxon>Pseudomonadota</taxon>
        <taxon>Gammaproteobacteria</taxon>
        <taxon>Alteromonadales</taxon>
        <taxon>Shewanellaceae</taxon>
        <taxon>Shewanella</taxon>
    </lineage>
</organism>
<feature type="transmembrane region" description="Helical" evidence="1">
    <location>
        <begin position="74"/>
        <end position="94"/>
    </location>
</feature>
<dbReference type="PIRSF" id="PIRSF004923">
    <property type="entry name" value="RseC"/>
    <property type="match status" value="1"/>
</dbReference>
<keyword evidence="3" id="KW-1185">Reference proteome</keyword>
<evidence type="ECO:0000313" key="2">
    <source>
        <dbReference type="EMBL" id="GIU44123.1"/>
    </source>
</evidence>
<evidence type="ECO:0000256" key="1">
    <source>
        <dbReference type="SAM" id="Phobius"/>
    </source>
</evidence>
<keyword evidence="1" id="KW-1133">Transmembrane helix</keyword>
<evidence type="ECO:0000313" key="3">
    <source>
        <dbReference type="Proteomes" id="UP000761574"/>
    </source>
</evidence>
<reference evidence="2 3" key="1">
    <citation type="submission" date="2021-05" db="EMBL/GenBank/DDBJ databases">
        <title>Molecular characterization for Shewanella algae harboring chromosomal blaOXA-55-like strains isolated from clinical and environment sample.</title>
        <authorList>
            <person name="Ohama Y."/>
            <person name="Aoki K."/>
            <person name="Harada S."/>
            <person name="Moriya K."/>
            <person name="Ishii Y."/>
            <person name="Tateda K."/>
        </authorList>
    </citation>
    <scope>NUCLEOTIDE SEQUENCE [LARGE SCALE GENOMIC DNA]</scope>
    <source>
        <strain evidence="2 3">LMG 23746</strain>
    </source>
</reference>
<dbReference type="EMBL" id="BPFB01000008">
    <property type="protein sequence ID" value="GIU44123.1"/>
    <property type="molecule type" value="Genomic_DNA"/>
</dbReference>
<name>A0ABQ4P9D4_9GAMM</name>
<dbReference type="InterPro" id="IPR007359">
    <property type="entry name" value="SigmaE_reg_RseC_MucC"/>
</dbReference>
<sequence length="152" mass="16453">MMEEVATVIRNNHDGWITVEVKVKNACNHCESSESCGTSAVSKAFSPKVQRFSVPAKESYQPGELIKLGLPESVLLKAAAIVYLLPLLGLFVGASLGRFFMPILDIAATEAVVIGFGVLGGVVAWMMGRRWAKQLEQVSQPVIIARIGQRIV</sequence>
<feature type="transmembrane region" description="Helical" evidence="1">
    <location>
        <begin position="106"/>
        <end position="127"/>
    </location>
</feature>
<gene>
    <name evidence="2" type="primary">rseC</name>
    <name evidence="2" type="ORF">TUM4630_09040</name>
</gene>
<proteinExistence type="predicted"/>
<dbReference type="Pfam" id="PF04246">
    <property type="entry name" value="RseC_MucC"/>
    <property type="match status" value="1"/>
</dbReference>
<protein>
    <submittedName>
        <fullName evidence="2">Sigma E factor positive regulatory protein RseC</fullName>
    </submittedName>
</protein>
<dbReference type="PANTHER" id="PTHR35867">
    <property type="entry name" value="PROTEIN RSEC"/>
    <property type="match status" value="1"/>
</dbReference>
<keyword evidence="1" id="KW-0812">Transmembrane</keyword>
<comment type="caution">
    <text evidence="2">The sequence shown here is derived from an EMBL/GenBank/DDBJ whole genome shotgun (WGS) entry which is preliminary data.</text>
</comment>
<dbReference type="Proteomes" id="UP000761574">
    <property type="component" value="Unassembled WGS sequence"/>
</dbReference>
<accession>A0ABQ4P9D4</accession>
<dbReference type="InterPro" id="IPR026268">
    <property type="entry name" value="RseC"/>
</dbReference>
<dbReference type="PANTHER" id="PTHR35867:SF1">
    <property type="entry name" value="PROTEIN RSEC"/>
    <property type="match status" value="1"/>
</dbReference>
<keyword evidence="1" id="KW-0472">Membrane</keyword>
<dbReference type="RefSeq" id="WP_119978817.1">
    <property type="nucleotide sequence ID" value="NZ_BPFB01000008.1"/>
</dbReference>